<dbReference type="Proteomes" id="UP000289996">
    <property type="component" value="Unassembled WGS sequence"/>
</dbReference>
<evidence type="ECO:0000256" key="1">
    <source>
        <dbReference type="SAM" id="MobiDB-lite"/>
    </source>
</evidence>
<name>A0A660DXK2_9LACO</name>
<dbReference type="OrthoDB" id="1641671at2"/>
<evidence type="ECO:0000313" key="3">
    <source>
        <dbReference type="Proteomes" id="UP000289996"/>
    </source>
</evidence>
<feature type="region of interest" description="Disordered" evidence="1">
    <location>
        <begin position="491"/>
        <end position="512"/>
    </location>
</feature>
<dbReference type="EMBL" id="UYIG01000068">
    <property type="protein sequence ID" value="VDG27880.1"/>
    <property type="molecule type" value="Genomic_DNA"/>
</dbReference>
<accession>A0A660DXK2</accession>
<proteinExistence type="predicted"/>
<reference evidence="2 3" key="1">
    <citation type="submission" date="2018-11" db="EMBL/GenBank/DDBJ databases">
        <authorList>
            <person name="Wuyts S."/>
        </authorList>
    </citation>
    <scope>NUCLEOTIDE SEQUENCE [LARGE SCALE GENOMIC DNA]</scope>
    <source>
        <strain evidence="2">Lactobacillus mudanjiangensis AMBF249</strain>
    </source>
</reference>
<dbReference type="NCBIfam" id="TIGR01542">
    <property type="entry name" value="A118_put_portal"/>
    <property type="match status" value="1"/>
</dbReference>
<dbReference type="AlphaFoldDB" id="A0A660DXK2"/>
<protein>
    <submittedName>
        <fullName evidence="2">Capsid protein [Lactobacillus plantarum]</fullName>
    </submittedName>
</protein>
<sequence length="512" mass="57399">MGLIQRIKNLFWKGAAAVGATNTLGAITDDSRISIDPDEYVRIRQNLDYYSDQQRFVKDKRTYERDGKMATNKRPKNTINFTKTAARRIASVVFNEKAEIHVKNNDEADKFLNQVFLENDFKNKFEEALEKGVALGGFAMRPYVDGKHIKISWVRADQFYPLQSNTNSISEAAIASRTQVIESDVPVYYTLLEFHQWQGDDYQITNELYRSDSPDIVGSQVPLTRLPAYKAMAPSVTIEGLQRPLFAYFKTPGANNLNIESPLGIGIVDNAKHILDDIDDVHDQFIKEIRIGQKRIAVQPAMLRFDDAHPPLFDTDQNVYDGVLSDDAGSVGVKDMTTEIRTVQYKDAIDHFIKELEVQLGLSSGTFSYADSGLKTATEVASDNSMTYQTRSSYLTMVEKAIDELCVSIFELASAPDLFDKEQPLFKIDLAAKPLDIECHFDDGIFVDKDKQLEEDTKTMVAGALSKQTFLTRNYGMSEQQAQAELALIQAESPTDTYEGQQMADDGGGDGE</sequence>
<keyword evidence="3" id="KW-1185">Reference proteome</keyword>
<evidence type="ECO:0000313" key="2">
    <source>
        <dbReference type="EMBL" id="VDG27880.1"/>
    </source>
</evidence>
<dbReference type="PIRSF" id="PIRSF011911">
    <property type="entry name" value="A118_put_portal"/>
    <property type="match status" value="1"/>
</dbReference>
<gene>
    <name evidence="2" type="ORF">MUDAN_MDHGFNIF_02697</name>
</gene>
<dbReference type="InterPro" id="IPR021145">
    <property type="entry name" value="Portal_protein_SPP1_Gp6-like"/>
</dbReference>
<dbReference type="Pfam" id="PF05133">
    <property type="entry name" value="SPP1_portal"/>
    <property type="match status" value="1"/>
</dbReference>
<dbReference type="InterPro" id="IPR006432">
    <property type="entry name" value="Phage_portal_A118-type"/>
</dbReference>
<organism evidence="2 3">
    <name type="scientific">Lactiplantibacillus mudanjiangensis</name>
    <dbReference type="NCBI Taxonomy" id="1296538"/>
    <lineage>
        <taxon>Bacteria</taxon>
        <taxon>Bacillati</taxon>
        <taxon>Bacillota</taxon>
        <taxon>Bacilli</taxon>
        <taxon>Lactobacillales</taxon>
        <taxon>Lactobacillaceae</taxon>
        <taxon>Lactiplantibacillus</taxon>
    </lineage>
</organism>